<gene>
    <name evidence="4" type="ORF">IAD42_03375</name>
</gene>
<reference evidence="4" key="1">
    <citation type="submission" date="2020-10" db="EMBL/GenBank/DDBJ databases">
        <authorList>
            <person name="Gilroy R."/>
        </authorList>
    </citation>
    <scope>NUCLEOTIDE SEQUENCE</scope>
    <source>
        <strain evidence="4">ChiHecec3B27-6122</strain>
    </source>
</reference>
<dbReference type="CDD" id="cd07989">
    <property type="entry name" value="LPLAT_AGPAT-like"/>
    <property type="match status" value="1"/>
</dbReference>
<comment type="caution">
    <text evidence="4">The sequence shown here is derived from an EMBL/GenBank/DDBJ whole genome shotgun (WGS) entry which is preliminary data.</text>
</comment>
<proteinExistence type="predicted"/>
<evidence type="ECO:0000256" key="2">
    <source>
        <dbReference type="ARBA" id="ARBA00023315"/>
    </source>
</evidence>
<organism evidence="4 5">
    <name type="scientific">Candidatus Scatomorpha pullistercoris</name>
    <dbReference type="NCBI Taxonomy" id="2840929"/>
    <lineage>
        <taxon>Bacteria</taxon>
        <taxon>Bacillati</taxon>
        <taxon>Bacillota</taxon>
        <taxon>Clostridia</taxon>
        <taxon>Eubacteriales</taxon>
        <taxon>Candidatus Scatomorpha</taxon>
    </lineage>
</organism>
<sequence length="389" mass="44629">MRNIAYAVLYDYTKHRYGIDIERFAAQGERSYLILMNHQTAFDQFFVGMAFKGPVYYVASEDLFSNGFISSLLRWAVAPIPIKKQTSDISAVKNCIRVAKEGGTIAIAPEGNRTYSGRTGYMNPAIAALAKLIKLPIACLRIEGGYGVHPRWSDAVRRGHMRARVSRVIEPEEFKDLSKRELLELIERELYVDEGVADAKFLSDVRAEYLERAMYVCPYCGLSELESHGNTIECKKCRRQIEYGEDKRLTGVGFDFPFEFVTGWYDYQEDFINRLDLGQYLDKPMYRDTAALYEVIVYKRKKRLRKFSELSLYGDRIVVDEGCENQLTLPFAEITGISVLGRNKLNVYLGEQLYQFKSGKRFNALKYVNIYYHSKNLGRGDGDGKFLGL</sequence>
<dbReference type="SMART" id="SM00563">
    <property type="entry name" value="PlsC"/>
    <property type="match status" value="1"/>
</dbReference>
<dbReference type="SUPFAM" id="SSF69593">
    <property type="entry name" value="Glycerol-3-phosphate (1)-acyltransferase"/>
    <property type="match status" value="1"/>
</dbReference>
<keyword evidence="1" id="KW-0808">Transferase</keyword>
<evidence type="ECO:0000256" key="1">
    <source>
        <dbReference type="ARBA" id="ARBA00022679"/>
    </source>
</evidence>
<keyword evidence="2 4" id="KW-0012">Acyltransferase</keyword>
<dbReference type="GO" id="GO:0006654">
    <property type="term" value="P:phosphatidic acid biosynthetic process"/>
    <property type="evidence" value="ECO:0007669"/>
    <property type="project" value="TreeGrafter"/>
</dbReference>
<dbReference type="EMBL" id="DVJS01000077">
    <property type="protein sequence ID" value="HIS96999.1"/>
    <property type="molecule type" value="Genomic_DNA"/>
</dbReference>
<feature type="domain" description="Phospholipid/glycerol acyltransferase" evidence="3">
    <location>
        <begin position="32"/>
        <end position="145"/>
    </location>
</feature>
<dbReference type="InterPro" id="IPR002123">
    <property type="entry name" value="Plipid/glycerol_acylTrfase"/>
</dbReference>
<evidence type="ECO:0000259" key="3">
    <source>
        <dbReference type="SMART" id="SM00563"/>
    </source>
</evidence>
<name>A0A9D1K855_9FIRM</name>
<dbReference type="GO" id="GO:0003841">
    <property type="term" value="F:1-acylglycerol-3-phosphate O-acyltransferase activity"/>
    <property type="evidence" value="ECO:0007669"/>
    <property type="project" value="TreeGrafter"/>
</dbReference>
<dbReference type="PANTHER" id="PTHR10434:SF40">
    <property type="entry name" value="1-ACYL-SN-GLYCEROL-3-PHOSPHATE ACYLTRANSFERASE"/>
    <property type="match status" value="1"/>
</dbReference>
<evidence type="ECO:0000313" key="5">
    <source>
        <dbReference type="Proteomes" id="UP000886876"/>
    </source>
</evidence>
<dbReference type="Pfam" id="PF01553">
    <property type="entry name" value="Acyltransferase"/>
    <property type="match status" value="1"/>
</dbReference>
<reference evidence="4" key="2">
    <citation type="journal article" date="2021" name="PeerJ">
        <title>Extensive microbial diversity within the chicken gut microbiome revealed by metagenomics and culture.</title>
        <authorList>
            <person name="Gilroy R."/>
            <person name="Ravi A."/>
            <person name="Getino M."/>
            <person name="Pursley I."/>
            <person name="Horton D.L."/>
            <person name="Alikhan N.F."/>
            <person name="Baker D."/>
            <person name="Gharbi K."/>
            <person name="Hall N."/>
            <person name="Watson M."/>
            <person name="Adriaenssens E.M."/>
            <person name="Foster-Nyarko E."/>
            <person name="Jarju S."/>
            <person name="Secka A."/>
            <person name="Antonio M."/>
            <person name="Oren A."/>
            <person name="Chaudhuri R.R."/>
            <person name="La Ragione R."/>
            <person name="Hildebrand F."/>
            <person name="Pallen M.J."/>
        </authorList>
    </citation>
    <scope>NUCLEOTIDE SEQUENCE</scope>
    <source>
        <strain evidence="4">ChiHecec3B27-6122</strain>
    </source>
</reference>
<dbReference type="AlphaFoldDB" id="A0A9D1K855"/>
<dbReference type="Proteomes" id="UP000886876">
    <property type="component" value="Unassembled WGS sequence"/>
</dbReference>
<protein>
    <submittedName>
        <fullName evidence="4">1-acyl-sn-glycerol-3-phosphate acyltransferase</fullName>
    </submittedName>
</protein>
<dbReference type="PANTHER" id="PTHR10434">
    <property type="entry name" value="1-ACYL-SN-GLYCEROL-3-PHOSPHATE ACYLTRANSFERASE"/>
    <property type="match status" value="1"/>
</dbReference>
<accession>A0A9D1K855</accession>
<evidence type="ECO:0000313" key="4">
    <source>
        <dbReference type="EMBL" id="HIS96999.1"/>
    </source>
</evidence>